<dbReference type="EMBL" id="JYLF01000005">
    <property type="protein sequence ID" value="KMN13146.1"/>
    <property type="molecule type" value="Genomic_DNA"/>
</dbReference>
<dbReference type="RefSeq" id="WP_048364872.1">
    <property type="nucleotide sequence ID" value="NZ_JYLF01000005.1"/>
</dbReference>
<name>A0A0J6LFH4_9PSED</name>
<dbReference type="InterPro" id="IPR015943">
    <property type="entry name" value="WD40/YVTN_repeat-like_dom_sf"/>
</dbReference>
<dbReference type="PANTHER" id="PTHR44019">
    <property type="entry name" value="WD REPEAT-CONTAINING PROTEIN 55"/>
    <property type="match status" value="1"/>
</dbReference>
<organism evidence="4 5">
    <name type="scientific">Pseudomonas weihenstephanensis</name>
    <dbReference type="NCBI Taxonomy" id="1608994"/>
    <lineage>
        <taxon>Bacteria</taxon>
        <taxon>Pseudomonadati</taxon>
        <taxon>Pseudomonadota</taxon>
        <taxon>Gammaproteobacteria</taxon>
        <taxon>Pseudomonadales</taxon>
        <taxon>Pseudomonadaceae</taxon>
        <taxon>Pseudomonas</taxon>
    </lineage>
</organism>
<evidence type="ECO:0000313" key="4">
    <source>
        <dbReference type="EMBL" id="KMN13146.1"/>
    </source>
</evidence>
<dbReference type="InterPro" id="IPR001680">
    <property type="entry name" value="WD40_rpt"/>
</dbReference>
<evidence type="ECO:0000256" key="1">
    <source>
        <dbReference type="ARBA" id="ARBA00022574"/>
    </source>
</evidence>
<dbReference type="PROSITE" id="PS00678">
    <property type="entry name" value="WD_REPEATS_1"/>
    <property type="match status" value="3"/>
</dbReference>
<feature type="repeat" description="WD" evidence="3">
    <location>
        <begin position="123"/>
        <end position="155"/>
    </location>
</feature>
<feature type="repeat" description="WD" evidence="3">
    <location>
        <begin position="1"/>
        <end position="40"/>
    </location>
</feature>
<dbReference type="Proteomes" id="UP000036325">
    <property type="component" value="Unassembled WGS sequence"/>
</dbReference>
<dbReference type="PATRIC" id="fig|1608994.3.peg.3407"/>
<keyword evidence="2" id="KW-0677">Repeat</keyword>
<protein>
    <submittedName>
        <fullName evidence="4">WD repeat-containing protein</fullName>
    </submittedName>
</protein>
<dbReference type="InterPro" id="IPR036322">
    <property type="entry name" value="WD40_repeat_dom_sf"/>
</dbReference>
<dbReference type="Gene3D" id="2.130.10.10">
    <property type="entry name" value="YVTN repeat-like/Quinoprotein amine dehydrogenase"/>
    <property type="match status" value="3"/>
</dbReference>
<reference evidence="4 5" key="1">
    <citation type="submission" date="2015-02" db="EMBL/GenBank/DDBJ databases">
        <title>Pseudomonas helleri sp. nov. and Pseudomonas weihenstephanensis sp. nov., isolated from raw cows milk.</title>
        <authorList>
            <person name="von Neubeck M."/>
            <person name="Huptas C."/>
            <person name="Wenning M."/>
            <person name="Scherer S."/>
        </authorList>
    </citation>
    <scope>NUCLEOTIDE SEQUENCE [LARGE SCALE GENOMIC DNA]</scope>
    <source>
        <strain evidence="4 5">DSM 29166</strain>
    </source>
</reference>
<dbReference type="PANTHER" id="PTHR44019:SF8">
    <property type="entry name" value="POC1 CENTRIOLAR PROTEIN HOMOLOG"/>
    <property type="match status" value="1"/>
</dbReference>
<sequence>MKHIGPISGISAHASEFIATAGYDNQVILWDAKTGRSIHRVTHDHLANQCAFSADGKYLVSASSDYTARIWEVPSLRLKSVLSGHGDDVEMAVFSPDGTRVATCSRDHVLRIFDLDGTLLGELKGHDADVISVVWSPDGLRLISSSDDGTVRQWDTASLAQCGLVDIGGVETDTIAITRQGLVFAGDDDGRISLISNEHVRTIPAHEAGIKRIVWNDDKQLLVTLSYDRSAIVWELDAQQDLIKRRTTALPSIVWPRSCAFVGEEKLVFATFGSRYATWNYAEDQWHVDGIAPAVSINAVVNDAGQQYSIGDAGMLFKDNQPVMGVGSLCNFLLPFGPLLLSGGQMGQVFDALTGRLLYQHRSPLNCATAFHKDGVLHALIGTYTGEGLVFALDTAHGLTLIASIPMHDNAIKGVAANDRHLFSVCASAAVALHNIDDFSSARHVEQAHTRISNGCCTVDGGFASIGRDLKLRLWLGSGDEVYDTPHVNSIKCICASADGRVIATANYSGTIALFDLPSRTWMDVERPTASGISCLSQDKDSNGFIASSYDGNIYTIAYRQAS</sequence>
<dbReference type="PROSITE" id="PS50082">
    <property type="entry name" value="WD_REPEATS_2"/>
    <property type="match status" value="5"/>
</dbReference>
<dbReference type="Pfam" id="PF00400">
    <property type="entry name" value="WD40"/>
    <property type="match status" value="5"/>
</dbReference>
<dbReference type="AlphaFoldDB" id="A0A0J6LFH4"/>
<feature type="repeat" description="WD" evidence="3">
    <location>
        <begin position="40"/>
        <end position="81"/>
    </location>
</feature>
<dbReference type="STRING" id="1608994.TU86_13760"/>
<dbReference type="SUPFAM" id="SSF50978">
    <property type="entry name" value="WD40 repeat-like"/>
    <property type="match status" value="2"/>
</dbReference>
<feature type="repeat" description="WD" evidence="3">
    <location>
        <begin position="82"/>
        <end position="116"/>
    </location>
</feature>
<accession>A0A0J6LFH4</accession>
<feature type="repeat" description="WD" evidence="3">
    <location>
        <begin position="203"/>
        <end position="244"/>
    </location>
</feature>
<dbReference type="InterPro" id="IPR020472">
    <property type="entry name" value="WD40_PAC1"/>
</dbReference>
<evidence type="ECO:0000313" key="5">
    <source>
        <dbReference type="Proteomes" id="UP000036325"/>
    </source>
</evidence>
<comment type="caution">
    <text evidence="4">The sequence shown here is derived from an EMBL/GenBank/DDBJ whole genome shotgun (WGS) entry which is preliminary data.</text>
</comment>
<dbReference type="PROSITE" id="PS50294">
    <property type="entry name" value="WD_REPEATS_REGION"/>
    <property type="match status" value="4"/>
</dbReference>
<dbReference type="InterPro" id="IPR050505">
    <property type="entry name" value="WDR55/POC1"/>
</dbReference>
<dbReference type="CDD" id="cd00200">
    <property type="entry name" value="WD40"/>
    <property type="match status" value="1"/>
</dbReference>
<evidence type="ECO:0000256" key="3">
    <source>
        <dbReference type="PROSITE-ProRule" id="PRU00221"/>
    </source>
</evidence>
<evidence type="ECO:0000256" key="2">
    <source>
        <dbReference type="ARBA" id="ARBA00022737"/>
    </source>
</evidence>
<gene>
    <name evidence="4" type="ORF">TU86_13760</name>
</gene>
<dbReference type="PRINTS" id="PR00320">
    <property type="entry name" value="GPROTEINBRPT"/>
</dbReference>
<dbReference type="InterPro" id="IPR019775">
    <property type="entry name" value="WD40_repeat_CS"/>
</dbReference>
<keyword evidence="1 3" id="KW-0853">WD repeat</keyword>
<dbReference type="OrthoDB" id="135039at2"/>
<dbReference type="SMART" id="SM00320">
    <property type="entry name" value="WD40"/>
    <property type="match status" value="8"/>
</dbReference>
<proteinExistence type="predicted"/>